<sequence>MTTSWNGKTVEEKQAAERLFDALSNMDQISRAIHRSDAVPAIGFAQIYAFANDPHALMTPEISRALKESARLRRDLDALMSRTAIYQFPRVAAASSGMVDQREGEGFTLRLKASRSGQNQLYIILELGDYTQQEPGALVLKDAEGLYLKQPLPAPVNGRIQLIEEEGSDLVRALRDVKTELYLQ</sequence>
<gene>
    <name evidence="1" type="ORF">DFP90_101324</name>
</gene>
<name>A0A3D9HVJ6_9PROT</name>
<reference evidence="1 2" key="1">
    <citation type="submission" date="2018-07" db="EMBL/GenBank/DDBJ databases">
        <title>Genomic Encyclopedia of Type Strains, Phase III (KMG-III): the genomes of soil and plant-associated and newly described type strains.</title>
        <authorList>
            <person name="Whitman W."/>
        </authorList>
    </citation>
    <scope>NUCLEOTIDE SEQUENCE [LARGE SCALE GENOMIC DNA]</scope>
    <source>
        <strain evidence="1 2">CECT 8488</strain>
    </source>
</reference>
<dbReference type="AlphaFoldDB" id="A0A3D9HVJ6"/>
<evidence type="ECO:0000313" key="2">
    <source>
        <dbReference type="Proteomes" id="UP000256845"/>
    </source>
</evidence>
<proteinExistence type="predicted"/>
<dbReference type="Proteomes" id="UP000256845">
    <property type="component" value="Unassembled WGS sequence"/>
</dbReference>
<dbReference type="OrthoDB" id="8448996at2"/>
<dbReference type="RefSeq" id="WP_115934662.1">
    <property type="nucleotide sequence ID" value="NZ_QRDW01000001.1"/>
</dbReference>
<evidence type="ECO:0000313" key="1">
    <source>
        <dbReference type="EMBL" id="RED53533.1"/>
    </source>
</evidence>
<organism evidence="1 2">
    <name type="scientific">Aestuariispira insulae</name>
    <dbReference type="NCBI Taxonomy" id="1461337"/>
    <lineage>
        <taxon>Bacteria</taxon>
        <taxon>Pseudomonadati</taxon>
        <taxon>Pseudomonadota</taxon>
        <taxon>Alphaproteobacteria</taxon>
        <taxon>Rhodospirillales</taxon>
        <taxon>Kiloniellaceae</taxon>
        <taxon>Aestuariispira</taxon>
    </lineage>
</organism>
<dbReference type="EMBL" id="QRDW01000001">
    <property type="protein sequence ID" value="RED53533.1"/>
    <property type="molecule type" value="Genomic_DNA"/>
</dbReference>
<keyword evidence="2" id="KW-1185">Reference proteome</keyword>
<comment type="caution">
    <text evidence="1">The sequence shown here is derived from an EMBL/GenBank/DDBJ whole genome shotgun (WGS) entry which is preliminary data.</text>
</comment>
<accession>A0A3D9HVJ6</accession>
<protein>
    <submittedName>
        <fullName evidence="1">Uncharacterized protein</fullName>
    </submittedName>
</protein>